<evidence type="ECO:0000313" key="13">
    <source>
        <dbReference type="Proteomes" id="UP000707451"/>
    </source>
</evidence>
<reference evidence="12" key="1">
    <citation type="submission" date="2021-06" db="EMBL/GenBank/DDBJ databases">
        <title>Genome Sequence of Mortierella hyaline Strain SCG-10, a Cold-Adapted, Nitrate-Reducing Fungus Isolated from Soil in Minnesota, USA.</title>
        <authorList>
            <person name="Aldossari N."/>
        </authorList>
    </citation>
    <scope>NUCLEOTIDE SEQUENCE</scope>
    <source>
        <strain evidence="12">SCG-10</strain>
    </source>
</reference>
<organism evidence="12 13">
    <name type="scientific">Linnemannia hyalina</name>
    <dbReference type="NCBI Taxonomy" id="64524"/>
    <lineage>
        <taxon>Eukaryota</taxon>
        <taxon>Fungi</taxon>
        <taxon>Fungi incertae sedis</taxon>
        <taxon>Mucoromycota</taxon>
        <taxon>Mortierellomycotina</taxon>
        <taxon>Mortierellomycetes</taxon>
        <taxon>Mortierellales</taxon>
        <taxon>Mortierellaceae</taxon>
        <taxon>Linnemannia</taxon>
    </lineage>
</organism>
<evidence type="ECO:0000256" key="1">
    <source>
        <dbReference type="ARBA" id="ARBA00004141"/>
    </source>
</evidence>
<dbReference type="SUPFAM" id="SSF103506">
    <property type="entry name" value="Mitochondrial carrier"/>
    <property type="match status" value="1"/>
</dbReference>
<evidence type="ECO:0000256" key="5">
    <source>
        <dbReference type="ARBA" id="ARBA00022737"/>
    </source>
</evidence>
<evidence type="ECO:0000256" key="9">
    <source>
        <dbReference type="RuleBase" id="RU000488"/>
    </source>
</evidence>
<feature type="transmembrane region" description="Helical" evidence="11">
    <location>
        <begin position="73"/>
        <end position="92"/>
    </location>
</feature>
<comment type="similarity">
    <text evidence="2 9">Belongs to the mitochondrial carrier (TC 2.A.29) family.</text>
</comment>
<dbReference type="Pfam" id="PF00153">
    <property type="entry name" value="Mito_carr"/>
    <property type="match status" value="1"/>
</dbReference>
<dbReference type="PROSITE" id="PS50920">
    <property type="entry name" value="SOLCAR"/>
    <property type="match status" value="1"/>
</dbReference>
<evidence type="ECO:0000256" key="4">
    <source>
        <dbReference type="ARBA" id="ARBA00022692"/>
    </source>
</evidence>
<keyword evidence="3 9" id="KW-0813">Transport</keyword>
<dbReference type="OrthoDB" id="250329at2759"/>
<dbReference type="EMBL" id="JAHRHY010000009">
    <property type="protein sequence ID" value="KAG9066585.1"/>
    <property type="molecule type" value="Genomic_DNA"/>
</dbReference>
<comment type="subcellular location">
    <subcellularLocation>
        <location evidence="1">Membrane</location>
        <topology evidence="1">Multi-pass membrane protein</topology>
    </subcellularLocation>
</comment>
<dbReference type="Proteomes" id="UP000707451">
    <property type="component" value="Unassembled WGS sequence"/>
</dbReference>
<dbReference type="Gene3D" id="1.50.40.10">
    <property type="entry name" value="Mitochondrial carrier domain"/>
    <property type="match status" value="1"/>
</dbReference>
<dbReference type="PANTHER" id="PTHR45667">
    <property type="entry name" value="S-ADENOSYLMETHIONINE MITOCHONDRIAL CARRIER PROTEIN"/>
    <property type="match status" value="1"/>
</dbReference>
<dbReference type="InterPro" id="IPR023395">
    <property type="entry name" value="MCP_dom_sf"/>
</dbReference>
<evidence type="ECO:0000256" key="2">
    <source>
        <dbReference type="ARBA" id="ARBA00006375"/>
    </source>
</evidence>
<name>A0A9P7XSJ7_9FUNG</name>
<keyword evidence="4 8" id="KW-0812">Transmembrane</keyword>
<feature type="repeat" description="Solcar" evidence="8">
    <location>
        <begin position="122"/>
        <end position="207"/>
    </location>
</feature>
<evidence type="ECO:0008006" key="14">
    <source>
        <dbReference type="Google" id="ProtNLM"/>
    </source>
</evidence>
<evidence type="ECO:0000256" key="11">
    <source>
        <dbReference type="SAM" id="Phobius"/>
    </source>
</evidence>
<keyword evidence="7 8" id="KW-0472">Membrane</keyword>
<evidence type="ECO:0000256" key="3">
    <source>
        <dbReference type="ARBA" id="ARBA00022448"/>
    </source>
</evidence>
<keyword evidence="13" id="KW-1185">Reference proteome</keyword>
<dbReference type="AlphaFoldDB" id="A0A9P7XSJ7"/>
<evidence type="ECO:0000256" key="7">
    <source>
        <dbReference type="ARBA" id="ARBA00023136"/>
    </source>
</evidence>
<evidence type="ECO:0000256" key="8">
    <source>
        <dbReference type="PROSITE-ProRule" id="PRU00282"/>
    </source>
</evidence>
<feature type="region of interest" description="Disordered" evidence="10">
    <location>
        <begin position="355"/>
        <end position="392"/>
    </location>
</feature>
<gene>
    <name evidence="12" type="ORF">KI688_012493</name>
</gene>
<dbReference type="GO" id="GO:0016020">
    <property type="term" value="C:membrane"/>
    <property type="evidence" value="ECO:0007669"/>
    <property type="project" value="UniProtKB-SubCell"/>
</dbReference>
<protein>
    <recommendedName>
        <fullName evidence="14">Mitochondrial carrier</fullName>
    </recommendedName>
</protein>
<keyword evidence="6 11" id="KW-1133">Transmembrane helix</keyword>
<accession>A0A9P7XSJ7</accession>
<evidence type="ECO:0000313" key="12">
    <source>
        <dbReference type="EMBL" id="KAG9066585.1"/>
    </source>
</evidence>
<proteinExistence type="inferred from homology"/>
<sequence>MPTDPSINLSTSAAAAFCARLCVHPRLRPRLAHLLTTIRHHLHTLHLHSSSQQLHKSHHHTTFREQLKLYRKLYHGAPLALIINVPALAFFLSTYDATKHFIAYLSSSSHLNLTHFQLHHFETHLISGLMAKVAGTILWAPQAKLSGMQGSHHGQLSLQEALQLVKKVVASEGNGVWSLWSGYKTTLKSLLPYTMLYFATYEKLKQFARLRIISREKQQLQNKTSSRTAITGTGTGREIDYRTDHRPLNLGTYMVCVTGAVAISATVCHTAGALRVHIQDRWTSAFSATSVSAVQSAAKLTTPSPILPSSSVFSNSGSTMSPKLLATSTFPQQQHHHSYAHAYTPPVAQHANMATTTTTTPAHSLRRPLTTPGTGHQLQRRKQSNSGNGGLMRRIWRGLGPRVMWTAPGVTLTTAGFEVFRNLALGVV</sequence>
<dbReference type="InterPro" id="IPR018108">
    <property type="entry name" value="MCP_transmembrane"/>
</dbReference>
<evidence type="ECO:0000256" key="10">
    <source>
        <dbReference type="SAM" id="MobiDB-lite"/>
    </source>
</evidence>
<keyword evidence="5" id="KW-0677">Repeat</keyword>
<comment type="caution">
    <text evidence="12">The sequence shown here is derived from an EMBL/GenBank/DDBJ whole genome shotgun (WGS) entry which is preliminary data.</text>
</comment>
<evidence type="ECO:0000256" key="6">
    <source>
        <dbReference type="ARBA" id="ARBA00022989"/>
    </source>
</evidence>